<feature type="compositionally biased region" description="Basic and acidic residues" evidence="1">
    <location>
        <begin position="34"/>
        <end position="43"/>
    </location>
</feature>
<evidence type="ECO:0000256" key="1">
    <source>
        <dbReference type="SAM" id="MobiDB-lite"/>
    </source>
</evidence>
<keyword evidence="3" id="KW-1185">Reference proteome</keyword>
<evidence type="ECO:0000313" key="3">
    <source>
        <dbReference type="Proteomes" id="UP001141253"/>
    </source>
</evidence>
<reference evidence="2" key="1">
    <citation type="submission" date="2022-10" db="EMBL/GenBank/DDBJ databases">
        <authorList>
            <person name="Hyden B.L."/>
            <person name="Feng K."/>
            <person name="Yates T."/>
            <person name="Jawdy S."/>
            <person name="Smart L.B."/>
            <person name="Muchero W."/>
        </authorList>
    </citation>
    <scope>NUCLEOTIDE SEQUENCE</scope>
    <source>
        <tissue evidence="2">Shoot tip</tissue>
    </source>
</reference>
<feature type="region of interest" description="Disordered" evidence="1">
    <location>
        <begin position="281"/>
        <end position="326"/>
    </location>
</feature>
<dbReference type="EMBL" id="JAPFFI010000017">
    <property type="protein sequence ID" value="KAJ6355204.1"/>
    <property type="molecule type" value="Genomic_DNA"/>
</dbReference>
<feature type="compositionally biased region" description="Acidic residues" evidence="1">
    <location>
        <begin position="309"/>
        <end position="323"/>
    </location>
</feature>
<feature type="compositionally biased region" description="Basic and acidic residues" evidence="1">
    <location>
        <begin position="222"/>
        <end position="241"/>
    </location>
</feature>
<name>A0ABQ9AQM3_9ROSI</name>
<organism evidence="2 3">
    <name type="scientific">Salix suchowensis</name>
    <dbReference type="NCBI Taxonomy" id="1278906"/>
    <lineage>
        <taxon>Eukaryota</taxon>
        <taxon>Viridiplantae</taxon>
        <taxon>Streptophyta</taxon>
        <taxon>Embryophyta</taxon>
        <taxon>Tracheophyta</taxon>
        <taxon>Spermatophyta</taxon>
        <taxon>Magnoliopsida</taxon>
        <taxon>eudicotyledons</taxon>
        <taxon>Gunneridae</taxon>
        <taxon>Pentapetalae</taxon>
        <taxon>rosids</taxon>
        <taxon>fabids</taxon>
        <taxon>Malpighiales</taxon>
        <taxon>Salicaceae</taxon>
        <taxon>Saliceae</taxon>
        <taxon>Salix</taxon>
    </lineage>
</organism>
<protein>
    <submittedName>
        <fullName evidence="2">Uncharacterized protein</fullName>
    </submittedName>
</protein>
<proteinExistence type="predicted"/>
<reference evidence="2" key="2">
    <citation type="journal article" date="2023" name="Int. J. Mol. Sci.">
        <title>De Novo Assembly and Annotation of 11 Diverse Shrub Willow (Salix) Genomes Reveals Novel Gene Organization in Sex-Linked Regions.</title>
        <authorList>
            <person name="Hyden B."/>
            <person name="Feng K."/>
            <person name="Yates T.B."/>
            <person name="Jawdy S."/>
            <person name="Cereghino C."/>
            <person name="Smart L.B."/>
            <person name="Muchero W."/>
        </authorList>
    </citation>
    <scope>NUCLEOTIDE SEQUENCE</scope>
    <source>
        <tissue evidence="2">Shoot tip</tissue>
    </source>
</reference>
<dbReference type="PANTHER" id="PTHR47423">
    <property type="entry name" value="G-PATCH DOMAIN CONTAINING PROTEIN"/>
    <property type="match status" value="1"/>
</dbReference>
<dbReference type="Proteomes" id="UP001141253">
    <property type="component" value="Chromosome 18"/>
</dbReference>
<comment type="caution">
    <text evidence="2">The sequence shown here is derived from an EMBL/GenBank/DDBJ whole genome shotgun (WGS) entry which is preliminary data.</text>
</comment>
<feature type="compositionally biased region" description="Low complexity" evidence="1">
    <location>
        <begin position="283"/>
        <end position="308"/>
    </location>
</feature>
<dbReference type="PANTHER" id="PTHR47423:SF2">
    <property type="entry name" value="PROTEIN SQS1"/>
    <property type="match status" value="1"/>
</dbReference>
<gene>
    <name evidence="2" type="ORF">OIU77_005735</name>
</gene>
<evidence type="ECO:0000313" key="2">
    <source>
        <dbReference type="EMBL" id="KAJ6355204.1"/>
    </source>
</evidence>
<sequence length="550" mass="61050">MPPPVTVPKEEKNEKASSFFNRKPATRGHQRQTWQEEVRERPNHNNKNRNNQNDKRNAKTDSGGGGGSSGRRRSKSIRDSLFIEGGLLEDWSPIHSGRSGNVNSNSKWDSKPGNSSQGKGGSGSKNGPLKSRGNAFGYSYPSFELQEGIGRDMDESQLIVLVDSKETNIVAYLDETPTMKPCNLNSAYNYSSDFLLGESSHRGLGFCEEFEATTGAKSSSKQMEEEEKKGYSFDSSSSDKEMDADDTANCEVGEEMLTAAFSPKKNSAFLSIGGIKLYTQDLSDGSDGESPYESSESSEQGQQVGSQSDDTEDTSDCETDVDDEVAKDYLEGIGGNSVLLNAKWLVENDLGDSDEDSSSSDCFDETLKKLSGIALEEASRSYGMKKPQSRKYRSSSARDVSPHLNDFMLVKDPRTISAKKKPVARLPQSWPSEAQRSKSFRNFPGEKKKHHKEMIADKRRRRMLARGIDLGKLNKKLEQIVLDEVDIFSFQPMHPRDCSQVRRVAAIYRLHSGTQGSRKKSFVTVSRTQYTCMPSASDKLRLEKLIGVCR</sequence>
<feature type="region of interest" description="Disordered" evidence="1">
    <location>
        <begin position="214"/>
        <end position="250"/>
    </location>
</feature>
<feature type="region of interest" description="Disordered" evidence="1">
    <location>
        <begin position="1"/>
        <end position="137"/>
    </location>
</feature>
<feature type="compositionally biased region" description="Polar residues" evidence="1">
    <location>
        <begin position="98"/>
        <end position="107"/>
    </location>
</feature>
<accession>A0ABQ9AQM3</accession>